<name>A0A8S1XA27_PAROT</name>
<evidence type="ECO:0000313" key="1">
    <source>
        <dbReference type="EMBL" id="CAD8197703.1"/>
    </source>
</evidence>
<dbReference type="Proteomes" id="UP000683925">
    <property type="component" value="Unassembled WGS sequence"/>
</dbReference>
<reference evidence="1" key="1">
    <citation type="submission" date="2021-01" db="EMBL/GenBank/DDBJ databases">
        <authorList>
            <consortium name="Genoscope - CEA"/>
            <person name="William W."/>
        </authorList>
    </citation>
    <scope>NUCLEOTIDE SEQUENCE</scope>
</reference>
<sequence length="137" mass="15999">MTEEAKNSESQNDANKLKVNTSLLFKFNYDIFYKEFLSPSRCIPYSKQYSSQRLHQIKDISVKLDALQNLESPQFFALEVTQIKYLLIIDDILISEKHIKSNSLRAKLMNGVNKEIKEENGKLFVIYMGDIREKTEN</sequence>
<organism evidence="1 2">
    <name type="scientific">Paramecium octaurelia</name>
    <dbReference type="NCBI Taxonomy" id="43137"/>
    <lineage>
        <taxon>Eukaryota</taxon>
        <taxon>Sar</taxon>
        <taxon>Alveolata</taxon>
        <taxon>Ciliophora</taxon>
        <taxon>Intramacronucleata</taxon>
        <taxon>Oligohymenophorea</taxon>
        <taxon>Peniculida</taxon>
        <taxon>Parameciidae</taxon>
        <taxon>Paramecium</taxon>
    </lineage>
</organism>
<protein>
    <submittedName>
        <fullName evidence="1">Uncharacterized protein</fullName>
    </submittedName>
</protein>
<gene>
    <name evidence="1" type="ORF">POCTA_138.1.T1150024</name>
</gene>
<dbReference type="AlphaFoldDB" id="A0A8S1XA27"/>
<accession>A0A8S1XA27</accession>
<proteinExistence type="predicted"/>
<dbReference type="EMBL" id="CAJJDP010000115">
    <property type="protein sequence ID" value="CAD8197703.1"/>
    <property type="molecule type" value="Genomic_DNA"/>
</dbReference>
<comment type="caution">
    <text evidence="1">The sequence shown here is derived from an EMBL/GenBank/DDBJ whole genome shotgun (WGS) entry which is preliminary data.</text>
</comment>
<evidence type="ECO:0000313" key="2">
    <source>
        <dbReference type="Proteomes" id="UP000683925"/>
    </source>
</evidence>
<keyword evidence="2" id="KW-1185">Reference proteome</keyword>